<dbReference type="Proteomes" id="UP001209570">
    <property type="component" value="Unassembled WGS sequence"/>
</dbReference>
<feature type="compositionally biased region" description="Polar residues" evidence="1">
    <location>
        <begin position="290"/>
        <end position="299"/>
    </location>
</feature>
<dbReference type="AlphaFoldDB" id="A0AAD5Q0T6"/>
<evidence type="ECO:0000256" key="1">
    <source>
        <dbReference type="SAM" id="MobiDB-lite"/>
    </source>
</evidence>
<dbReference type="EMBL" id="JAKCXM010001899">
    <property type="protein sequence ID" value="KAJ0390589.1"/>
    <property type="molecule type" value="Genomic_DNA"/>
</dbReference>
<sequence length="338" mass="38870">MRHGLSVAELDRITRMPRHPPTEPRTSTPFVSVAHPYQLGSVRSQHSLFPVASMSAKHRYQVMGFPTQLVPSQSPHFPNYEVVRAFACQVRGRNGDDGVSRLREFDATRPWDDMWRGRVRHFYLIDPRRLSDSQLIWLDDVFHFMFEYRQALWMRNHWLHISREWEPEWLNVYTRRLALDDALRREFRKLKARMPVGMTDMIWHEPAIWAPPARPCSWIAAPVDEHPLEAQAAQLDEWEPIRVQWAVNDQTRGRFVEALVPELVAFLDARKGQCFSLPGPWDAEDYVPTSFDTNTTGSPGPSYYTDSPPALAASGDEDDGDEATKSDDEGKSAVATSI</sequence>
<proteinExistence type="predicted"/>
<organism evidence="2 3">
    <name type="scientific">Pythium insidiosum</name>
    <name type="common">Pythiosis disease agent</name>
    <dbReference type="NCBI Taxonomy" id="114742"/>
    <lineage>
        <taxon>Eukaryota</taxon>
        <taxon>Sar</taxon>
        <taxon>Stramenopiles</taxon>
        <taxon>Oomycota</taxon>
        <taxon>Peronosporomycetes</taxon>
        <taxon>Pythiales</taxon>
        <taxon>Pythiaceae</taxon>
        <taxon>Pythium</taxon>
    </lineage>
</organism>
<keyword evidence="3" id="KW-1185">Reference proteome</keyword>
<feature type="region of interest" description="Disordered" evidence="1">
    <location>
        <begin position="1"/>
        <end position="29"/>
    </location>
</feature>
<gene>
    <name evidence="2" type="ORF">P43SY_012037</name>
</gene>
<name>A0AAD5Q0T6_PYTIN</name>
<reference evidence="2" key="1">
    <citation type="submission" date="2021-12" db="EMBL/GenBank/DDBJ databases">
        <title>Prjna785345.</title>
        <authorList>
            <person name="Rujirawat T."/>
            <person name="Krajaejun T."/>
        </authorList>
    </citation>
    <scope>NUCLEOTIDE SEQUENCE</scope>
    <source>
        <strain evidence="2">Pi057C3</strain>
    </source>
</reference>
<feature type="compositionally biased region" description="Basic and acidic residues" evidence="1">
    <location>
        <begin position="322"/>
        <end position="331"/>
    </location>
</feature>
<protein>
    <submittedName>
        <fullName evidence="2">Uncharacterized protein</fullName>
    </submittedName>
</protein>
<evidence type="ECO:0000313" key="3">
    <source>
        <dbReference type="Proteomes" id="UP001209570"/>
    </source>
</evidence>
<evidence type="ECO:0000313" key="2">
    <source>
        <dbReference type="EMBL" id="KAJ0390589.1"/>
    </source>
</evidence>
<feature type="region of interest" description="Disordered" evidence="1">
    <location>
        <begin position="288"/>
        <end position="338"/>
    </location>
</feature>
<accession>A0AAD5Q0T6</accession>
<comment type="caution">
    <text evidence="2">The sequence shown here is derived from an EMBL/GenBank/DDBJ whole genome shotgun (WGS) entry which is preliminary data.</text>
</comment>